<dbReference type="Proteomes" id="UP001433268">
    <property type="component" value="Unassembled WGS sequence"/>
</dbReference>
<dbReference type="InterPro" id="IPR036047">
    <property type="entry name" value="F-box-like_dom_sf"/>
</dbReference>
<evidence type="ECO:0008006" key="4">
    <source>
        <dbReference type="Google" id="ProtNLM"/>
    </source>
</evidence>
<name>A0ABR1WC66_9PEZI</name>
<sequence>MASKSQSDVFGTTELLENILLHLDLKTLLVSSQLVERRWRDLIRHSAVLQQALFIRGIIPGPTSDELAFTEDLGSDNSDNDDSCAASRKKTETIIQSRPPEMNPLLQEKFPLFFYDARRDDEATRPMRGDTARRNAYLRYRRRTQTCTLMAKYFRTRLLLAASEAARAAFMRPEASWRNMLVAQPPLRHIGFSEERHGMGGVGYRFAELRLSDDENGCAEEGWGGLRMGALYDAAASWFMGPHPSFGIMWVPANFQFPTVGDSVRRTRQVNQEEKSALAGRVDVLVTLGHSSACTKPIGAAKEQIERNREEFRAQFVHPGARRGASLQSTKSMRWKKHRMDGTVVWEEFGWPEY</sequence>
<evidence type="ECO:0000313" key="3">
    <source>
        <dbReference type="Proteomes" id="UP001433268"/>
    </source>
</evidence>
<dbReference type="SUPFAM" id="SSF81383">
    <property type="entry name" value="F-box domain"/>
    <property type="match status" value="1"/>
</dbReference>
<protein>
    <recommendedName>
        <fullName evidence="4">F-box domain-containing protein</fullName>
    </recommendedName>
</protein>
<dbReference type="EMBL" id="JAQQWN010000006">
    <property type="protein sequence ID" value="KAK8081121.1"/>
    <property type="molecule type" value="Genomic_DNA"/>
</dbReference>
<dbReference type="GeneID" id="92046314"/>
<dbReference type="Gene3D" id="1.20.1280.50">
    <property type="match status" value="1"/>
</dbReference>
<feature type="region of interest" description="Disordered" evidence="1">
    <location>
        <begin position="71"/>
        <end position="90"/>
    </location>
</feature>
<gene>
    <name evidence="2" type="ORF">PG997_008939</name>
</gene>
<dbReference type="RefSeq" id="XP_066668596.1">
    <property type="nucleotide sequence ID" value="XM_066813254.1"/>
</dbReference>
<evidence type="ECO:0000256" key="1">
    <source>
        <dbReference type="SAM" id="MobiDB-lite"/>
    </source>
</evidence>
<organism evidence="2 3">
    <name type="scientific">Apiospora hydei</name>
    <dbReference type="NCBI Taxonomy" id="1337664"/>
    <lineage>
        <taxon>Eukaryota</taxon>
        <taxon>Fungi</taxon>
        <taxon>Dikarya</taxon>
        <taxon>Ascomycota</taxon>
        <taxon>Pezizomycotina</taxon>
        <taxon>Sordariomycetes</taxon>
        <taxon>Xylariomycetidae</taxon>
        <taxon>Amphisphaeriales</taxon>
        <taxon>Apiosporaceae</taxon>
        <taxon>Apiospora</taxon>
    </lineage>
</organism>
<proteinExistence type="predicted"/>
<accession>A0ABR1WC66</accession>
<evidence type="ECO:0000313" key="2">
    <source>
        <dbReference type="EMBL" id="KAK8081121.1"/>
    </source>
</evidence>
<reference evidence="2 3" key="1">
    <citation type="submission" date="2023-01" db="EMBL/GenBank/DDBJ databases">
        <title>Analysis of 21 Apiospora genomes using comparative genomics revels a genus with tremendous synthesis potential of carbohydrate active enzymes and secondary metabolites.</title>
        <authorList>
            <person name="Sorensen T."/>
        </authorList>
    </citation>
    <scope>NUCLEOTIDE SEQUENCE [LARGE SCALE GENOMIC DNA]</scope>
    <source>
        <strain evidence="2 3">CBS 114990</strain>
    </source>
</reference>
<comment type="caution">
    <text evidence="2">The sequence shown here is derived from an EMBL/GenBank/DDBJ whole genome shotgun (WGS) entry which is preliminary data.</text>
</comment>
<keyword evidence="3" id="KW-1185">Reference proteome</keyword>